<dbReference type="EMBL" id="CAEKDK010000001">
    <property type="protein sequence ID" value="CAB4261619.1"/>
    <property type="molecule type" value="Genomic_DNA"/>
</dbReference>
<reference evidence="2 3" key="1">
    <citation type="submission" date="2020-05" db="EMBL/GenBank/DDBJ databases">
        <authorList>
            <person name="Campoy J."/>
            <person name="Schneeberger K."/>
            <person name="Spophaly S."/>
        </authorList>
    </citation>
    <scope>NUCLEOTIDE SEQUENCE [LARGE SCALE GENOMIC DNA]</scope>
    <source>
        <strain evidence="2">PruArmRojPasFocal</strain>
    </source>
</reference>
<evidence type="ECO:0000313" key="2">
    <source>
        <dbReference type="EMBL" id="CAB4261619.1"/>
    </source>
</evidence>
<evidence type="ECO:0000256" key="1">
    <source>
        <dbReference type="SAM" id="MobiDB-lite"/>
    </source>
</evidence>
<accession>A0A6J5TD66</accession>
<sequence length="78" mass="8656">MGMWTPGGNEREMEGARRKRIRQALDSKPGGLGASTDMDNETEEITCCLSNLFFWTKCLSNLSQPQNKGKPSENFSNG</sequence>
<organism evidence="2 3">
    <name type="scientific">Prunus armeniaca</name>
    <name type="common">Apricot</name>
    <name type="synonym">Armeniaca vulgaris</name>
    <dbReference type="NCBI Taxonomy" id="36596"/>
    <lineage>
        <taxon>Eukaryota</taxon>
        <taxon>Viridiplantae</taxon>
        <taxon>Streptophyta</taxon>
        <taxon>Embryophyta</taxon>
        <taxon>Tracheophyta</taxon>
        <taxon>Spermatophyta</taxon>
        <taxon>Magnoliopsida</taxon>
        <taxon>eudicotyledons</taxon>
        <taxon>Gunneridae</taxon>
        <taxon>Pentapetalae</taxon>
        <taxon>rosids</taxon>
        <taxon>fabids</taxon>
        <taxon>Rosales</taxon>
        <taxon>Rosaceae</taxon>
        <taxon>Amygdaloideae</taxon>
        <taxon>Amygdaleae</taxon>
        <taxon>Prunus</taxon>
    </lineage>
</organism>
<dbReference type="Proteomes" id="UP000507222">
    <property type="component" value="Unassembled WGS sequence"/>
</dbReference>
<protein>
    <submittedName>
        <fullName evidence="2">Uncharacterized protein</fullName>
    </submittedName>
</protein>
<proteinExistence type="predicted"/>
<feature type="region of interest" description="Disordered" evidence="1">
    <location>
        <begin position="1"/>
        <end position="38"/>
    </location>
</feature>
<dbReference type="AlphaFoldDB" id="A0A6J5TD66"/>
<gene>
    <name evidence="2" type="ORF">CURHAP_LOCUS371</name>
</gene>
<name>A0A6J5TD66_PRUAR</name>
<evidence type="ECO:0000313" key="3">
    <source>
        <dbReference type="Proteomes" id="UP000507222"/>
    </source>
</evidence>